<keyword evidence="3" id="KW-1185">Reference proteome</keyword>
<organism evidence="2 3">
    <name type="scientific">Clostridium mobile</name>
    <dbReference type="NCBI Taxonomy" id="2841512"/>
    <lineage>
        <taxon>Bacteria</taxon>
        <taxon>Bacillati</taxon>
        <taxon>Bacillota</taxon>
        <taxon>Clostridia</taxon>
        <taxon>Eubacteriales</taxon>
        <taxon>Clostridiaceae</taxon>
        <taxon>Clostridium</taxon>
    </lineage>
</organism>
<dbReference type="EMBL" id="JAHLQF010000001">
    <property type="protein sequence ID" value="MBU5483365.1"/>
    <property type="molecule type" value="Genomic_DNA"/>
</dbReference>
<evidence type="ECO:0000256" key="1">
    <source>
        <dbReference type="SAM" id="SignalP"/>
    </source>
</evidence>
<gene>
    <name evidence="2" type="ORF">KQI86_03430</name>
</gene>
<proteinExistence type="predicted"/>
<reference evidence="2 3" key="1">
    <citation type="submission" date="2021-06" db="EMBL/GenBank/DDBJ databases">
        <authorList>
            <person name="Sun Q."/>
            <person name="Li D."/>
        </authorList>
    </citation>
    <scope>NUCLEOTIDE SEQUENCE [LARGE SCALE GENOMIC DNA]</scope>
    <source>
        <strain evidence="2 3">MSJ-11</strain>
    </source>
</reference>
<sequence>MFFKICFILPILIASFINSVPISSTNKALDKALWNVKDGKLISSWTEENIYLYAMDWKRAEEHDGVYREIVLSVRDHEKYFSCWQIDTNPVRKPTFNLSDINNDGKKELIVISTSGYGTGILLQDVHVFRFDKEGFFYDIYVMDPREGIYQNIKGKLTKKDGIVTVTINIKGNDHTMTAKESSLAYWGNEVGFGSVQEYKVIDNKLIAEMNIVVGNDVSIAVIVMEYVFENGRLRVNNVTLKKHDSNWQKWNN</sequence>
<evidence type="ECO:0000313" key="2">
    <source>
        <dbReference type="EMBL" id="MBU5483365.1"/>
    </source>
</evidence>
<dbReference type="RefSeq" id="WP_216437749.1">
    <property type="nucleotide sequence ID" value="NZ_JAHLQF010000001.1"/>
</dbReference>
<name>A0ABS6EEC1_9CLOT</name>
<keyword evidence="1" id="KW-0732">Signal</keyword>
<accession>A0ABS6EEC1</accession>
<comment type="caution">
    <text evidence="2">The sequence shown here is derived from an EMBL/GenBank/DDBJ whole genome shotgun (WGS) entry which is preliminary data.</text>
</comment>
<feature type="chain" id="PRO_5047016242" evidence="1">
    <location>
        <begin position="20"/>
        <end position="253"/>
    </location>
</feature>
<dbReference type="Proteomes" id="UP000726170">
    <property type="component" value="Unassembled WGS sequence"/>
</dbReference>
<evidence type="ECO:0000313" key="3">
    <source>
        <dbReference type="Proteomes" id="UP000726170"/>
    </source>
</evidence>
<protein>
    <submittedName>
        <fullName evidence="2">PliI family lysozyme inhibitor of I-type lysozyme</fullName>
    </submittedName>
</protein>
<feature type="signal peptide" evidence="1">
    <location>
        <begin position="1"/>
        <end position="19"/>
    </location>
</feature>